<feature type="signal peptide" evidence="3">
    <location>
        <begin position="1"/>
        <end position="25"/>
    </location>
</feature>
<keyword evidence="2" id="KW-0812">Transmembrane</keyword>
<proteinExistence type="predicted"/>
<evidence type="ECO:0000256" key="1">
    <source>
        <dbReference type="SAM" id="MobiDB-lite"/>
    </source>
</evidence>
<dbReference type="Proteomes" id="UP000094444">
    <property type="component" value="Unassembled WGS sequence"/>
</dbReference>
<feature type="chain" id="PRO_5015192057" description="Extracellular membrane protein CFEM domain-containing protein" evidence="3">
    <location>
        <begin position="26"/>
        <end position="254"/>
    </location>
</feature>
<dbReference type="OrthoDB" id="5242826at2759"/>
<sequence length="254" mass="25235">MGFFSIREGLAGVAIAALLTTPATAAPSPLVGRACLANIVSDLSCSDSSTVARCIATEKVDAEILATCLEAAGCTEDEAGKAAWITEKCQMAASTSSSSSSSIENTQPPADLAGELRRRFHARSSNNNNNNNKRQDSTPTGEETTAATAASASSETSETSASSSASTSASSSTASTTSATSPTSTSSSASATSTGSSSSGINMGVSSAIVGSVLGIAAALTLGGVLIFAWRDGAASRKAKRDAAQKEALMSNIG</sequence>
<reference evidence="4" key="1">
    <citation type="submission" date="2017-09" db="EMBL/GenBank/DDBJ databases">
        <title>Polyketide synthases of a Diaporthe helianthi virulent isolate.</title>
        <authorList>
            <person name="Baroncelli R."/>
        </authorList>
    </citation>
    <scope>NUCLEOTIDE SEQUENCE [LARGE SCALE GENOMIC DNA]</scope>
    <source>
        <strain evidence="4">7/96</strain>
    </source>
</reference>
<name>A0A2P5I367_DIAHE</name>
<feature type="compositionally biased region" description="Low complexity" evidence="1">
    <location>
        <begin position="126"/>
        <end position="200"/>
    </location>
</feature>
<keyword evidence="2" id="KW-1133">Transmembrane helix</keyword>
<evidence type="ECO:0000313" key="5">
    <source>
        <dbReference type="Proteomes" id="UP000094444"/>
    </source>
</evidence>
<evidence type="ECO:0000256" key="2">
    <source>
        <dbReference type="SAM" id="Phobius"/>
    </source>
</evidence>
<feature type="transmembrane region" description="Helical" evidence="2">
    <location>
        <begin position="208"/>
        <end position="230"/>
    </location>
</feature>
<protein>
    <recommendedName>
        <fullName evidence="6">Extracellular membrane protein CFEM domain-containing protein</fullName>
    </recommendedName>
</protein>
<dbReference type="AlphaFoldDB" id="A0A2P5I367"/>
<organism evidence="4 5">
    <name type="scientific">Diaporthe helianthi</name>
    <dbReference type="NCBI Taxonomy" id="158607"/>
    <lineage>
        <taxon>Eukaryota</taxon>
        <taxon>Fungi</taxon>
        <taxon>Dikarya</taxon>
        <taxon>Ascomycota</taxon>
        <taxon>Pezizomycotina</taxon>
        <taxon>Sordariomycetes</taxon>
        <taxon>Sordariomycetidae</taxon>
        <taxon>Diaporthales</taxon>
        <taxon>Diaporthaceae</taxon>
        <taxon>Diaporthe</taxon>
    </lineage>
</organism>
<accession>A0A2P5I367</accession>
<comment type="caution">
    <text evidence="4">The sequence shown here is derived from an EMBL/GenBank/DDBJ whole genome shotgun (WGS) entry which is preliminary data.</text>
</comment>
<gene>
    <name evidence="4" type="ORF">DHEL01_v204652</name>
</gene>
<evidence type="ECO:0000256" key="3">
    <source>
        <dbReference type="SAM" id="SignalP"/>
    </source>
</evidence>
<keyword evidence="3" id="KW-0732">Signal</keyword>
<dbReference type="EMBL" id="MAVT02000316">
    <property type="protein sequence ID" value="POS76952.1"/>
    <property type="molecule type" value="Genomic_DNA"/>
</dbReference>
<feature type="region of interest" description="Disordered" evidence="1">
    <location>
        <begin position="122"/>
        <end position="200"/>
    </location>
</feature>
<evidence type="ECO:0000313" key="4">
    <source>
        <dbReference type="EMBL" id="POS76952.1"/>
    </source>
</evidence>
<evidence type="ECO:0008006" key="6">
    <source>
        <dbReference type="Google" id="ProtNLM"/>
    </source>
</evidence>
<keyword evidence="5" id="KW-1185">Reference proteome</keyword>
<keyword evidence="2" id="KW-0472">Membrane</keyword>
<dbReference type="InParanoid" id="A0A2P5I367"/>